<evidence type="ECO:0000259" key="11">
    <source>
        <dbReference type="PROSITE" id="PS50164"/>
    </source>
</evidence>
<evidence type="ECO:0000256" key="4">
    <source>
        <dbReference type="ARBA" id="ARBA00022881"/>
    </source>
</evidence>
<feature type="transmembrane region" description="Helical" evidence="10">
    <location>
        <begin position="5"/>
        <end position="25"/>
    </location>
</feature>
<accession>A0A495PTJ8</accession>
<sequence length="451" mass="52458">MQLGIFPICGIFPIFVEMIFIYIQYLTLGVKTKVPFRLVLFSEDFPQNYMVFGIRPALSIPKKLYTPNNLDRLKILSCEPFCNSADELIELFTDQKLVFSEKEQFNLLKAQFRNIGYNFNLKPTILWTSLKEKGDLEQLIELISKRHLPKSLEFAKVFLEVMFNYKDRQEQQLEDYKEIHITKQAHDLSKFNKCPGVYFFLNAAEEVIYVGKAKNIRKRLQSHFSNTAEQSNIDYSEVADIDVIYTGNDIIAQLVETENIKNLKPFYNTQQITNPDPYIITVGATSKGISKIKITRKEYEDSLPEKYFNRKSVVASLKTFCLEYQLCQKHCGLEKVKGPCSNFTKRTIPCVCSGGESFESYNKRFQIAFDQFRRKTTRRILKLKGRNLSEDAFIYESNGIYEGYGYIEKSSNISNHNDILGHLVKQKNNYDTTRIVSSFAKTLRKEDILYI</sequence>
<dbReference type="GO" id="GO:0016787">
    <property type="term" value="F:hydrolase activity"/>
    <property type="evidence" value="ECO:0007669"/>
    <property type="project" value="UniProtKB-KW"/>
</dbReference>
<dbReference type="GO" id="GO:0009432">
    <property type="term" value="P:SOS response"/>
    <property type="evidence" value="ECO:0007669"/>
    <property type="project" value="UniProtKB-KW"/>
</dbReference>
<evidence type="ECO:0000256" key="1">
    <source>
        <dbReference type="ARBA" id="ARBA00022763"/>
    </source>
</evidence>
<dbReference type="PROSITE" id="PS50164">
    <property type="entry name" value="GIY_YIG"/>
    <property type="match status" value="1"/>
</dbReference>
<dbReference type="GO" id="GO:0004518">
    <property type="term" value="F:nuclease activity"/>
    <property type="evidence" value="ECO:0007669"/>
    <property type="project" value="UniProtKB-KW"/>
</dbReference>
<dbReference type="EMBL" id="RBLG01000002">
    <property type="protein sequence ID" value="RKS53924.1"/>
    <property type="molecule type" value="Genomic_DNA"/>
</dbReference>
<dbReference type="Gene3D" id="3.40.1440.10">
    <property type="entry name" value="GIY-YIG endonuclease"/>
    <property type="match status" value="1"/>
</dbReference>
<evidence type="ECO:0000256" key="2">
    <source>
        <dbReference type="ARBA" id="ARBA00022769"/>
    </source>
</evidence>
<keyword evidence="10" id="KW-0812">Transmembrane</keyword>
<keyword evidence="1" id="KW-0227">DNA damage</keyword>
<dbReference type="SMART" id="SM00465">
    <property type="entry name" value="GIYc"/>
    <property type="match status" value="1"/>
</dbReference>
<dbReference type="PANTHER" id="PTHR30562:SF10">
    <property type="entry name" value="EXCINUCLEASE CHO"/>
    <property type="match status" value="1"/>
</dbReference>
<dbReference type="InterPro" id="IPR000305">
    <property type="entry name" value="GIY-YIG_endonuc"/>
</dbReference>
<dbReference type="InterPro" id="IPR050066">
    <property type="entry name" value="UvrABC_protein_C"/>
</dbReference>
<reference evidence="12 13" key="1">
    <citation type="submission" date="2018-10" db="EMBL/GenBank/DDBJ databases">
        <title>Genomic Encyclopedia of Archaeal and Bacterial Type Strains, Phase II (KMG-II): from individual species to whole genera.</title>
        <authorList>
            <person name="Goeker M."/>
        </authorList>
    </citation>
    <scope>NUCLEOTIDE SEQUENCE [LARGE SCALE GENOMIC DNA]</scope>
    <source>
        <strain evidence="12 13">DSM 19839</strain>
    </source>
</reference>
<dbReference type="InterPro" id="IPR047296">
    <property type="entry name" value="GIY-YIG_UvrC_Cho"/>
</dbReference>
<dbReference type="OrthoDB" id="9803913at2"/>
<keyword evidence="6" id="KW-0742">SOS response</keyword>
<organism evidence="12 13">
    <name type="scientific">Gillisia mitskevichiae</name>
    <dbReference type="NCBI Taxonomy" id="270921"/>
    <lineage>
        <taxon>Bacteria</taxon>
        <taxon>Pseudomonadati</taxon>
        <taxon>Bacteroidota</taxon>
        <taxon>Flavobacteriia</taxon>
        <taxon>Flavobacteriales</taxon>
        <taxon>Flavobacteriaceae</taxon>
        <taxon>Gillisia</taxon>
    </lineage>
</organism>
<evidence type="ECO:0000313" key="12">
    <source>
        <dbReference type="EMBL" id="RKS53924.1"/>
    </source>
</evidence>
<evidence type="ECO:0000256" key="8">
    <source>
        <dbReference type="ARBA" id="ARBA00042138"/>
    </source>
</evidence>
<keyword evidence="4" id="KW-0267">Excision nuclease</keyword>
<dbReference type="SUPFAM" id="SSF82771">
    <property type="entry name" value="GIY-YIG endonuclease"/>
    <property type="match status" value="1"/>
</dbReference>
<keyword evidence="3" id="KW-0378">Hydrolase</keyword>
<dbReference type="RefSeq" id="WP_121345991.1">
    <property type="nucleotide sequence ID" value="NZ_RBLG01000002.1"/>
</dbReference>
<dbReference type="Proteomes" id="UP000276282">
    <property type="component" value="Unassembled WGS sequence"/>
</dbReference>
<keyword evidence="13" id="KW-1185">Reference proteome</keyword>
<dbReference type="GO" id="GO:0009380">
    <property type="term" value="C:excinuclease repair complex"/>
    <property type="evidence" value="ECO:0007669"/>
    <property type="project" value="TreeGrafter"/>
</dbReference>
<comment type="caution">
    <text evidence="12">The sequence shown here is derived from an EMBL/GenBank/DDBJ whole genome shotgun (WGS) entry which is preliminary data.</text>
</comment>
<evidence type="ECO:0000256" key="3">
    <source>
        <dbReference type="ARBA" id="ARBA00022801"/>
    </source>
</evidence>
<dbReference type="AlphaFoldDB" id="A0A495PTJ8"/>
<keyword evidence="10" id="KW-0472">Membrane</keyword>
<dbReference type="GO" id="GO:0006289">
    <property type="term" value="P:nucleotide-excision repair"/>
    <property type="evidence" value="ECO:0007669"/>
    <property type="project" value="InterPro"/>
</dbReference>
<evidence type="ECO:0000256" key="6">
    <source>
        <dbReference type="ARBA" id="ARBA00023236"/>
    </source>
</evidence>
<keyword evidence="10" id="KW-1133">Transmembrane helix</keyword>
<keyword evidence="5" id="KW-0234">DNA repair</keyword>
<evidence type="ECO:0000256" key="9">
    <source>
        <dbReference type="ARBA" id="ARBA00042732"/>
    </source>
</evidence>
<evidence type="ECO:0000313" key="13">
    <source>
        <dbReference type="Proteomes" id="UP000276282"/>
    </source>
</evidence>
<protein>
    <recommendedName>
        <fullName evidence="7">Excinuclease cho</fullName>
    </recommendedName>
    <alternativeName>
        <fullName evidence="9">Endonuclease cho</fullName>
    </alternativeName>
    <alternativeName>
        <fullName evidence="8">UvrC homolog protein</fullName>
    </alternativeName>
</protein>
<proteinExistence type="predicted"/>
<evidence type="ECO:0000256" key="7">
    <source>
        <dbReference type="ARBA" id="ARBA00040756"/>
    </source>
</evidence>
<keyword evidence="2" id="KW-0228">DNA excision</keyword>
<dbReference type="PANTHER" id="PTHR30562">
    <property type="entry name" value="UVRC/OXIDOREDUCTASE"/>
    <property type="match status" value="1"/>
</dbReference>
<dbReference type="CDD" id="cd10434">
    <property type="entry name" value="GIY-YIG_UvrC_Cho"/>
    <property type="match status" value="1"/>
</dbReference>
<dbReference type="InterPro" id="IPR035901">
    <property type="entry name" value="GIY-YIG_endonuc_sf"/>
</dbReference>
<gene>
    <name evidence="12" type="ORF">BC962_2191</name>
</gene>
<dbReference type="Pfam" id="PF01541">
    <property type="entry name" value="GIY-YIG"/>
    <property type="match status" value="1"/>
</dbReference>
<feature type="domain" description="GIY-YIG" evidence="11">
    <location>
        <begin position="193"/>
        <end position="269"/>
    </location>
</feature>
<evidence type="ECO:0000256" key="10">
    <source>
        <dbReference type="SAM" id="Phobius"/>
    </source>
</evidence>
<evidence type="ECO:0000256" key="5">
    <source>
        <dbReference type="ARBA" id="ARBA00023204"/>
    </source>
</evidence>
<name>A0A495PTJ8_9FLAO</name>